<dbReference type="EMBL" id="OB660099">
    <property type="protein sequence ID" value="CAD7222742.1"/>
    <property type="molecule type" value="Genomic_DNA"/>
</dbReference>
<gene>
    <name evidence="1" type="ORF">CTOB1V02_LOCUS741</name>
</gene>
<protein>
    <submittedName>
        <fullName evidence="1">Uncharacterized protein</fullName>
    </submittedName>
</protein>
<sequence length="123" mass="14015">MKTSSCVGLPPIGVNIIVTNITVPIVFDVQHFWKCEPGFARWEYDTTFHFVCHWDNEWKHLYAGGRHTLGFDDWNCAASVRRAGQCAMSQYAVCPQPLRFSACLVLEMMLSRTLSKMTLSRAI</sequence>
<accession>A0A7R8ZFY7</accession>
<dbReference type="AlphaFoldDB" id="A0A7R8ZFY7"/>
<organism evidence="1">
    <name type="scientific">Cyprideis torosa</name>
    <dbReference type="NCBI Taxonomy" id="163714"/>
    <lineage>
        <taxon>Eukaryota</taxon>
        <taxon>Metazoa</taxon>
        <taxon>Ecdysozoa</taxon>
        <taxon>Arthropoda</taxon>
        <taxon>Crustacea</taxon>
        <taxon>Oligostraca</taxon>
        <taxon>Ostracoda</taxon>
        <taxon>Podocopa</taxon>
        <taxon>Podocopida</taxon>
        <taxon>Cytherocopina</taxon>
        <taxon>Cytheroidea</taxon>
        <taxon>Cytherideidae</taxon>
        <taxon>Cyprideis</taxon>
    </lineage>
</organism>
<name>A0A7R8ZFY7_9CRUS</name>
<proteinExistence type="predicted"/>
<reference evidence="1" key="1">
    <citation type="submission" date="2020-11" db="EMBL/GenBank/DDBJ databases">
        <authorList>
            <person name="Tran Van P."/>
        </authorList>
    </citation>
    <scope>NUCLEOTIDE SEQUENCE</scope>
</reference>
<evidence type="ECO:0000313" key="1">
    <source>
        <dbReference type="EMBL" id="CAD7222742.1"/>
    </source>
</evidence>